<name>A0A817B3J8_BRANA</name>
<accession>A0A817B3J8</accession>
<protein>
    <submittedName>
        <fullName evidence="2">(rape) hypothetical protein</fullName>
    </submittedName>
</protein>
<feature type="compositionally biased region" description="Basic and acidic residues" evidence="1">
    <location>
        <begin position="47"/>
        <end position="63"/>
    </location>
</feature>
<evidence type="ECO:0000313" key="2">
    <source>
        <dbReference type="EMBL" id="CAF2318579.1"/>
    </source>
</evidence>
<dbReference type="AlphaFoldDB" id="A0A817B3J8"/>
<evidence type="ECO:0000256" key="1">
    <source>
        <dbReference type="SAM" id="MobiDB-lite"/>
    </source>
</evidence>
<gene>
    <name evidence="2" type="ORF">DARMORV10_A10P07360.1</name>
</gene>
<sequence length="288" mass="32507">ENDEKTEENHQSNMAGHHAMEVTKTVLEVADVAWTAVEVYHHHHNHHSDEGENHDESTNPITDPRDREIEALRQENLRLRTLLEANLKLFETLAESAALSPDCPKDIYARLVSMVTSRDFLARLESLRQALSHGTQNQFPFKEPTEDDVQTVEVLIEIDHQEPSWWVLVTDDMIPSNVEEKSAIDNDHYIVVNEEHVVDAVAHFLAKCIMSNPKAKILKPEELQKILAQEVSALSKVGRVVDIWHAGKMFYTFSTWGLAFGGLYQARGALKIAAKGVHATSKVVLRAL</sequence>
<organism evidence="2">
    <name type="scientific">Brassica napus</name>
    <name type="common">Rape</name>
    <dbReference type="NCBI Taxonomy" id="3708"/>
    <lineage>
        <taxon>Eukaryota</taxon>
        <taxon>Viridiplantae</taxon>
        <taxon>Streptophyta</taxon>
        <taxon>Embryophyta</taxon>
        <taxon>Tracheophyta</taxon>
        <taxon>Spermatophyta</taxon>
        <taxon>Magnoliopsida</taxon>
        <taxon>eudicotyledons</taxon>
        <taxon>Gunneridae</taxon>
        <taxon>Pentapetalae</taxon>
        <taxon>rosids</taxon>
        <taxon>malvids</taxon>
        <taxon>Brassicales</taxon>
        <taxon>Brassicaceae</taxon>
        <taxon>Brassiceae</taxon>
        <taxon>Brassica</taxon>
    </lineage>
</organism>
<dbReference type="Proteomes" id="UP001295469">
    <property type="component" value="Chromosome A10"/>
</dbReference>
<reference evidence="2" key="1">
    <citation type="submission" date="2021-01" db="EMBL/GenBank/DDBJ databases">
        <authorList>
            <consortium name="Genoscope - CEA"/>
            <person name="William W."/>
        </authorList>
    </citation>
    <scope>NUCLEOTIDE SEQUENCE</scope>
</reference>
<feature type="non-terminal residue" evidence="2">
    <location>
        <position position="1"/>
    </location>
</feature>
<dbReference type="PANTHER" id="PTHR33874">
    <property type="entry name" value="RING FINGER PROTEIN"/>
    <property type="match status" value="1"/>
</dbReference>
<proteinExistence type="predicted"/>
<feature type="region of interest" description="Disordered" evidence="1">
    <location>
        <begin position="43"/>
        <end position="63"/>
    </location>
</feature>
<dbReference type="PANTHER" id="PTHR33874:SF4">
    <property type="entry name" value="EXPRESSED PROTEIN"/>
    <property type="match status" value="1"/>
</dbReference>
<dbReference type="EMBL" id="HG994364">
    <property type="protein sequence ID" value="CAF2318579.1"/>
    <property type="molecule type" value="Genomic_DNA"/>
</dbReference>